<evidence type="ECO:0000256" key="1">
    <source>
        <dbReference type="SAM" id="MobiDB-lite"/>
    </source>
</evidence>
<accession>A0A811UQ61</accession>
<gene>
    <name evidence="2" type="ORF">CCAP1982_LOCUS8428</name>
</gene>
<keyword evidence="3" id="KW-1185">Reference proteome</keyword>
<comment type="caution">
    <text evidence="2">The sequence shown here is derived from an EMBL/GenBank/DDBJ whole genome shotgun (WGS) entry which is preliminary data.</text>
</comment>
<organism evidence="2 3">
    <name type="scientific">Ceratitis capitata</name>
    <name type="common">Mediterranean fruit fly</name>
    <name type="synonym">Tephritis capitata</name>
    <dbReference type="NCBI Taxonomy" id="7213"/>
    <lineage>
        <taxon>Eukaryota</taxon>
        <taxon>Metazoa</taxon>
        <taxon>Ecdysozoa</taxon>
        <taxon>Arthropoda</taxon>
        <taxon>Hexapoda</taxon>
        <taxon>Insecta</taxon>
        <taxon>Pterygota</taxon>
        <taxon>Neoptera</taxon>
        <taxon>Endopterygota</taxon>
        <taxon>Diptera</taxon>
        <taxon>Brachycera</taxon>
        <taxon>Muscomorpha</taxon>
        <taxon>Tephritoidea</taxon>
        <taxon>Tephritidae</taxon>
        <taxon>Ceratitis</taxon>
        <taxon>Ceratitis</taxon>
    </lineage>
</organism>
<evidence type="ECO:0000313" key="3">
    <source>
        <dbReference type="Proteomes" id="UP000606786"/>
    </source>
</evidence>
<protein>
    <submittedName>
        <fullName evidence="2">(Mediterranean fruit fly) hypothetical protein</fullName>
    </submittedName>
</protein>
<dbReference type="Proteomes" id="UP000606786">
    <property type="component" value="Unassembled WGS sequence"/>
</dbReference>
<proteinExistence type="predicted"/>
<name>A0A811UQ61_CERCA</name>
<dbReference type="AlphaFoldDB" id="A0A811UQ61"/>
<dbReference type="EMBL" id="CAJHJT010000012">
    <property type="protein sequence ID" value="CAD6999917.1"/>
    <property type="molecule type" value="Genomic_DNA"/>
</dbReference>
<reference evidence="2" key="1">
    <citation type="submission" date="2020-11" db="EMBL/GenBank/DDBJ databases">
        <authorList>
            <person name="Whitehead M."/>
        </authorList>
    </citation>
    <scope>NUCLEOTIDE SEQUENCE</scope>
    <source>
        <strain evidence="2">EGII</strain>
    </source>
</reference>
<sequence>MQHDCIGDVSEDAASVDNSSSSSSNKRKNNNSLTLYSYANYVQQQQKQKLDTNDKRIYLCYLNEIEKAPHATLPGATCIHLHTFSKCCCSMPEVATAKVNNALMLLHTKYATISREKNMAKRMYAEATTVTSLRLNFKFSFELLSNFKPFWVFLTSTHIKGLYAL</sequence>
<evidence type="ECO:0000313" key="2">
    <source>
        <dbReference type="EMBL" id="CAD6999917.1"/>
    </source>
</evidence>
<feature type="region of interest" description="Disordered" evidence="1">
    <location>
        <begin position="1"/>
        <end position="29"/>
    </location>
</feature>